<protein>
    <submittedName>
        <fullName evidence="1">Uncharacterized protein</fullName>
    </submittedName>
</protein>
<dbReference type="EMBL" id="ML733577">
    <property type="protein sequence ID" value="KAB8213745.1"/>
    <property type="molecule type" value="Genomic_DNA"/>
</dbReference>
<reference evidence="1 2" key="1">
    <citation type="submission" date="2019-04" db="EMBL/GenBank/DDBJ databases">
        <title>Fungal friends and foes A comparative genomics study of 23 Aspergillus species from section Flavi.</title>
        <authorList>
            <consortium name="DOE Joint Genome Institute"/>
            <person name="Kjaerbolling I."/>
            <person name="Vesth T.C."/>
            <person name="Frisvad J.C."/>
            <person name="Nybo J.L."/>
            <person name="Theobald S."/>
            <person name="Kildgaard S."/>
            <person name="Petersen T.I."/>
            <person name="Kuo A."/>
            <person name="Sato A."/>
            <person name="Lyhne E.K."/>
            <person name="Kogle M.E."/>
            <person name="Wiebenga A."/>
            <person name="Kun R.S."/>
            <person name="Lubbers R.J."/>
            <person name="Makela M.R."/>
            <person name="Barry K."/>
            <person name="Chovatia M."/>
            <person name="Clum A."/>
            <person name="Daum C."/>
            <person name="Haridas S."/>
            <person name="He G."/>
            <person name="LaButti K."/>
            <person name="Lipzen A."/>
            <person name="Mondo S."/>
            <person name="Pangilinan J."/>
            <person name="Riley R."/>
            <person name="Salamov A."/>
            <person name="Simmons B.A."/>
            <person name="Magnuson J.K."/>
            <person name="Henrissat B."/>
            <person name="Mortensen U.H."/>
            <person name="Larsen T.O."/>
            <person name="De vries R.P."/>
            <person name="Grigoriev I.V."/>
            <person name="Machida M."/>
            <person name="Baker S.E."/>
            <person name="Andersen M.R."/>
        </authorList>
    </citation>
    <scope>NUCLEOTIDE SEQUENCE [LARGE SCALE GENOMIC DNA]</scope>
    <source>
        <strain evidence="1 2">CBS 126849</strain>
    </source>
</reference>
<accession>A0A5N6E9K4</accession>
<dbReference type="AlphaFoldDB" id="A0A5N6E9K4"/>
<evidence type="ECO:0000313" key="2">
    <source>
        <dbReference type="Proteomes" id="UP000326799"/>
    </source>
</evidence>
<keyword evidence="2" id="KW-1185">Reference proteome</keyword>
<gene>
    <name evidence="1" type="ORF">BDV33DRAFT_49844</name>
</gene>
<name>A0A5N6E9K4_9EURO</name>
<proteinExistence type="predicted"/>
<evidence type="ECO:0000313" key="1">
    <source>
        <dbReference type="EMBL" id="KAB8213745.1"/>
    </source>
</evidence>
<dbReference type="Proteomes" id="UP000326799">
    <property type="component" value="Unassembled WGS sequence"/>
</dbReference>
<sequence>MRRYSTVSVSRRINGTLLIVLYLLFLSFPPSFSSLFPSWVTGAIIGGSILIEWEVPANVTEPIHGDGAVNGGDQSEHNTGF</sequence>
<organism evidence="1 2">
    <name type="scientific">Aspergillus novoparasiticus</name>
    <dbReference type="NCBI Taxonomy" id="986946"/>
    <lineage>
        <taxon>Eukaryota</taxon>
        <taxon>Fungi</taxon>
        <taxon>Dikarya</taxon>
        <taxon>Ascomycota</taxon>
        <taxon>Pezizomycotina</taxon>
        <taxon>Eurotiomycetes</taxon>
        <taxon>Eurotiomycetidae</taxon>
        <taxon>Eurotiales</taxon>
        <taxon>Aspergillaceae</taxon>
        <taxon>Aspergillus</taxon>
        <taxon>Aspergillus subgen. Circumdati</taxon>
    </lineage>
</organism>